<dbReference type="HOGENOM" id="CLU_054974_1_0_5"/>
<dbReference type="KEGG" id="zmm:Zmob_1302"/>
<dbReference type="Gene3D" id="3.40.50.880">
    <property type="match status" value="1"/>
</dbReference>
<evidence type="ECO:0000313" key="2">
    <source>
        <dbReference type="EMBL" id="AEH63125.1"/>
    </source>
</evidence>
<dbReference type="InterPro" id="IPR044992">
    <property type="entry name" value="ChyE-like"/>
</dbReference>
<dbReference type="PANTHER" id="PTHR42695:SF5">
    <property type="entry name" value="GLUTAMINE AMIDOTRANSFERASE YLR126C-RELATED"/>
    <property type="match status" value="1"/>
</dbReference>
<dbReference type="EMBL" id="CP002850">
    <property type="protein sequence ID" value="AEH63125.1"/>
    <property type="molecule type" value="Genomic_DNA"/>
</dbReference>
<evidence type="ECO:0000313" key="3">
    <source>
        <dbReference type="Proteomes" id="UP000001494"/>
    </source>
</evidence>
<dbReference type="Pfam" id="PF00117">
    <property type="entry name" value="GATase"/>
    <property type="match status" value="1"/>
</dbReference>
<keyword evidence="2" id="KW-0315">Glutamine amidotransferase</keyword>
<dbReference type="AlphaFoldDB" id="A0A0H3FZ67"/>
<dbReference type="FunFam" id="3.40.50.880:FF:000033">
    <property type="entry name" value="Glutamine amidotransferase class-I"/>
    <property type="match status" value="1"/>
</dbReference>
<dbReference type="GO" id="GO:0016740">
    <property type="term" value="F:transferase activity"/>
    <property type="evidence" value="ECO:0007669"/>
    <property type="project" value="UniProtKB-KW"/>
</dbReference>
<dbReference type="CDD" id="cd01741">
    <property type="entry name" value="GATase1_1"/>
    <property type="match status" value="1"/>
</dbReference>
<dbReference type="PROSITE" id="PS51273">
    <property type="entry name" value="GATASE_TYPE_1"/>
    <property type="match status" value="1"/>
</dbReference>
<gene>
    <name evidence="2" type="ordered locus">Zmob_1302</name>
</gene>
<dbReference type="SUPFAM" id="SSF52317">
    <property type="entry name" value="Class I glutamine amidotransferase-like"/>
    <property type="match status" value="1"/>
</dbReference>
<dbReference type="InterPro" id="IPR017926">
    <property type="entry name" value="GATASE"/>
</dbReference>
<name>A0A0H3FZ67_ZYMMA</name>
<dbReference type="eggNOG" id="COG0518">
    <property type="taxonomic scope" value="Bacteria"/>
</dbReference>
<dbReference type="InterPro" id="IPR029062">
    <property type="entry name" value="Class_I_gatase-like"/>
</dbReference>
<dbReference type="NCBIfam" id="NF006098">
    <property type="entry name" value="PRK08250.1"/>
    <property type="match status" value="1"/>
</dbReference>
<dbReference type="Proteomes" id="UP000001494">
    <property type="component" value="Chromosome"/>
</dbReference>
<protein>
    <submittedName>
        <fullName evidence="2">Glutamine amidotransferase class-I</fullName>
    </submittedName>
</protein>
<accession>A0A0H3FZ67</accession>
<evidence type="ECO:0000259" key="1">
    <source>
        <dbReference type="Pfam" id="PF00117"/>
    </source>
</evidence>
<sequence>MKIHFIIHEAFEAPGAFEIWAHKNNYQTSYSRLYQGESLPQPDKLDLLIILGGPQSPATTIEECPHFNAKAESRLIADCIAAGKAVIGVCLGSQLIGGALDAPYTHSPATEIGKFPITITPEGKKNLKFTAFGDGLEVGHWHNDMPGLTAEATIIAYSEGCPRQIIEYTPLVYGFQCHMEFTAEVIELLIAASESELKAMSDRPFVQSPDSLRQNNYDDMNRKLFSFLDKLTEAYQEQVDFNHSSKMKQSK</sequence>
<keyword evidence="2" id="KW-0808">Transferase</keyword>
<dbReference type="OrthoDB" id="9813383at2"/>
<reference evidence="2 3" key="1">
    <citation type="journal article" date="2011" name="J. Bacteriol.">
        <title>Genome sequence of the ethanol-producing Zymomonas mobilis subsp. mobilis lectotype strain ATCC 10988.</title>
        <authorList>
            <person name="Pappas K.M."/>
            <person name="Kouvelis V.N."/>
            <person name="Saunders E."/>
            <person name="Brettin T.S."/>
            <person name="Bruce D."/>
            <person name="Detter C."/>
            <person name="Balakireva M."/>
            <person name="Han C.S."/>
            <person name="Savvakis G."/>
            <person name="Kyrpides N.C."/>
            <person name="Typas M.A."/>
        </authorList>
    </citation>
    <scope>NUCLEOTIDE SEQUENCE [LARGE SCALE GENOMIC DNA]</scope>
    <source>
        <strain evidence="3">ATCC 10988 / DSM 424 / CCUG 17860 / LMG 404 / NCIMB 8938 / NRRL B-806 / ZM1</strain>
    </source>
</reference>
<dbReference type="GO" id="GO:0005829">
    <property type="term" value="C:cytosol"/>
    <property type="evidence" value="ECO:0007669"/>
    <property type="project" value="TreeGrafter"/>
</dbReference>
<feature type="domain" description="Glutamine amidotransferase" evidence="1">
    <location>
        <begin position="42"/>
        <end position="184"/>
    </location>
</feature>
<dbReference type="RefSeq" id="WP_014500981.1">
    <property type="nucleotide sequence ID" value="NC_017262.1"/>
</dbReference>
<proteinExistence type="predicted"/>
<organism evidence="2 3">
    <name type="scientific">Zymomonas mobilis subsp. mobilis (strain ATCC 10988 / DSM 424 / LMG 404 / NCIMB 8938 / NRRL B-806 / ZM1)</name>
    <dbReference type="NCBI Taxonomy" id="555217"/>
    <lineage>
        <taxon>Bacteria</taxon>
        <taxon>Pseudomonadati</taxon>
        <taxon>Pseudomonadota</taxon>
        <taxon>Alphaproteobacteria</taxon>
        <taxon>Sphingomonadales</taxon>
        <taxon>Zymomonadaceae</taxon>
        <taxon>Zymomonas</taxon>
    </lineage>
</organism>
<dbReference type="PANTHER" id="PTHR42695">
    <property type="entry name" value="GLUTAMINE AMIDOTRANSFERASE YLR126C-RELATED"/>
    <property type="match status" value="1"/>
</dbReference>